<gene>
    <name evidence="3" type="primary">LOC106821457</name>
</gene>
<evidence type="ECO:0000313" key="2">
    <source>
        <dbReference type="Proteomes" id="UP000695022"/>
    </source>
</evidence>
<dbReference type="GeneID" id="106821457"/>
<keyword evidence="2" id="KW-1185">Reference proteome</keyword>
<feature type="compositionally biased region" description="Basic residues" evidence="1">
    <location>
        <begin position="169"/>
        <end position="182"/>
    </location>
</feature>
<feature type="compositionally biased region" description="Acidic residues" evidence="1">
    <location>
        <begin position="136"/>
        <end position="152"/>
    </location>
</feature>
<dbReference type="RefSeq" id="XP_014681755.1">
    <property type="nucleotide sequence ID" value="XM_014826269.1"/>
</dbReference>
<feature type="compositionally biased region" description="Polar residues" evidence="1">
    <location>
        <begin position="155"/>
        <end position="168"/>
    </location>
</feature>
<accession>A0ABM1FBD4</accession>
<name>A0ABM1FBD4_PRICU</name>
<dbReference type="PANTHER" id="PTHR13582">
    <property type="entry name" value="M-PHASE PHOSPHOPROTEIN 6"/>
    <property type="match status" value="1"/>
</dbReference>
<protein>
    <submittedName>
        <fullName evidence="3">M-phase phosphoprotein 6-like</fullName>
    </submittedName>
</protein>
<dbReference type="Proteomes" id="UP000695022">
    <property type="component" value="Unplaced"/>
</dbReference>
<sequence>MAAFKESDRKKTKLSSSVMKMKFMIKTREREEAAEAWKLVDAETALQDSLQESKFITEPSYAVVENLRFGRISFKGFNPDVERLMLKLDNEDQLSASEAREELSAVSDKEMTRRYTSLVGTIAQKFLKKRARATDEDTGSDEDSDGLADAEPESQVATVEKTISQSRRQNLKKKPKFMKPAD</sequence>
<reference evidence="3" key="1">
    <citation type="submission" date="2025-08" db="UniProtKB">
        <authorList>
            <consortium name="RefSeq"/>
        </authorList>
    </citation>
    <scope>IDENTIFICATION</scope>
</reference>
<evidence type="ECO:0000313" key="3">
    <source>
        <dbReference type="RefSeq" id="XP_014681755.1"/>
    </source>
</evidence>
<dbReference type="Pfam" id="PF10175">
    <property type="entry name" value="MPP6"/>
    <property type="match status" value="1"/>
</dbReference>
<organism evidence="2 3">
    <name type="scientific">Priapulus caudatus</name>
    <name type="common">Priapulid worm</name>
    <dbReference type="NCBI Taxonomy" id="37621"/>
    <lineage>
        <taxon>Eukaryota</taxon>
        <taxon>Metazoa</taxon>
        <taxon>Ecdysozoa</taxon>
        <taxon>Scalidophora</taxon>
        <taxon>Priapulida</taxon>
        <taxon>Priapulimorpha</taxon>
        <taxon>Priapulimorphida</taxon>
        <taxon>Priapulidae</taxon>
        <taxon>Priapulus</taxon>
    </lineage>
</organism>
<dbReference type="PANTHER" id="PTHR13582:SF0">
    <property type="entry name" value="M-PHASE PHOSPHOPROTEIN 6"/>
    <property type="match status" value="1"/>
</dbReference>
<dbReference type="InterPro" id="IPR019324">
    <property type="entry name" value="MPP6"/>
</dbReference>
<evidence type="ECO:0000256" key="1">
    <source>
        <dbReference type="SAM" id="MobiDB-lite"/>
    </source>
</evidence>
<feature type="region of interest" description="Disordered" evidence="1">
    <location>
        <begin position="129"/>
        <end position="182"/>
    </location>
</feature>
<proteinExistence type="predicted"/>